<name>A0A377XGT1_KLEPN</name>
<sequence>MKEIIFFVSILMSAFSFAGQNVKCELQYFGDSDKFKVTEFSFMGIPSDSYLYTCADCGGIQINVFPSIQSSASYSFENNIDFERKINAEYNRKDIAKLEMENVTQGGRVNYSITETGLAEFYPEGKKTSYLYFLAKQQNGKEQVGYSGFVTSNGDKSCSIIATYPGKEMSSQGSKLLSYFMNHISI</sequence>
<gene>
    <name evidence="1" type="ORF">NCTC5047_02045</name>
</gene>
<dbReference type="Proteomes" id="UP000254340">
    <property type="component" value="Unassembled WGS sequence"/>
</dbReference>
<protein>
    <submittedName>
        <fullName evidence="1">Uncharacterized protein</fullName>
    </submittedName>
</protein>
<proteinExistence type="predicted"/>
<organism evidence="1 2">
    <name type="scientific">Klebsiella pneumoniae</name>
    <dbReference type="NCBI Taxonomy" id="573"/>
    <lineage>
        <taxon>Bacteria</taxon>
        <taxon>Pseudomonadati</taxon>
        <taxon>Pseudomonadota</taxon>
        <taxon>Gammaproteobacteria</taxon>
        <taxon>Enterobacterales</taxon>
        <taxon>Enterobacteriaceae</taxon>
        <taxon>Klebsiella/Raoultella group</taxon>
        <taxon>Klebsiella</taxon>
        <taxon>Klebsiella pneumoniae complex</taxon>
    </lineage>
</organism>
<evidence type="ECO:0000313" key="1">
    <source>
        <dbReference type="EMBL" id="STT79380.1"/>
    </source>
</evidence>
<reference evidence="1 2" key="1">
    <citation type="submission" date="2018-06" db="EMBL/GenBank/DDBJ databases">
        <authorList>
            <consortium name="Pathogen Informatics"/>
            <person name="Doyle S."/>
        </authorList>
    </citation>
    <scope>NUCLEOTIDE SEQUENCE [LARGE SCALE GENOMIC DNA]</scope>
    <source>
        <strain evidence="1 2">NCTC5047</strain>
    </source>
</reference>
<dbReference type="EMBL" id="UGLH01000005">
    <property type="protein sequence ID" value="STT79380.1"/>
    <property type="molecule type" value="Genomic_DNA"/>
</dbReference>
<accession>A0A377XGT1</accession>
<dbReference type="AlphaFoldDB" id="A0A377XGT1"/>
<evidence type="ECO:0000313" key="2">
    <source>
        <dbReference type="Proteomes" id="UP000254340"/>
    </source>
</evidence>